<dbReference type="EMBL" id="JAVREL010000013">
    <property type="protein sequence ID" value="MDT0345171.1"/>
    <property type="molecule type" value="Genomic_DNA"/>
</dbReference>
<proteinExistence type="predicted"/>
<keyword evidence="4" id="KW-1185">Reference proteome</keyword>
<dbReference type="RefSeq" id="WP_311706304.1">
    <property type="nucleotide sequence ID" value="NZ_JAVREL010000013.1"/>
</dbReference>
<accession>A0ABU2MU57</accession>
<keyword evidence="2" id="KW-0732">Signal</keyword>
<evidence type="ECO:0008006" key="5">
    <source>
        <dbReference type="Google" id="ProtNLM"/>
    </source>
</evidence>
<evidence type="ECO:0000313" key="3">
    <source>
        <dbReference type="EMBL" id="MDT0345171.1"/>
    </source>
</evidence>
<evidence type="ECO:0000256" key="2">
    <source>
        <dbReference type="SAM" id="SignalP"/>
    </source>
</evidence>
<reference evidence="4" key="1">
    <citation type="submission" date="2023-07" db="EMBL/GenBank/DDBJ databases">
        <title>30 novel species of actinomycetes from the DSMZ collection.</title>
        <authorList>
            <person name="Nouioui I."/>
        </authorList>
    </citation>
    <scope>NUCLEOTIDE SEQUENCE [LARGE SCALE GENOMIC DNA]</scope>
    <source>
        <strain evidence="4">DSM 44938</strain>
    </source>
</reference>
<organism evidence="3 4">
    <name type="scientific">Streptomyces litchfieldiae</name>
    <dbReference type="NCBI Taxonomy" id="3075543"/>
    <lineage>
        <taxon>Bacteria</taxon>
        <taxon>Bacillati</taxon>
        <taxon>Actinomycetota</taxon>
        <taxon>Actinomycetes</taxon>
        <taxon>Kitasatosporales</taxon>
        <taxon>Streptomycetaceae</taxon>
        <taxon>Streptomyces</taxon>
    </lineage>
</organism>
<feature type="signal peptide" evidence="2">
    <location>
        <begin position="1"/>
        <end position="23"/>
    </location>
</feature>
<feature type="compositionally biased region" description="Low complexity" evidence="1">
    <location>
        <begin position="38"/>
        <end position="47"/>
    </location>
</feature>
<comment type="caution">
    <text evidence="3">The sequence shown here is derived from an EMBL/GenBank/DDBJ whole genome shotgun (WGS) entry which is preliminary data.</text>
</comment>
<feature type="chain" id="PRO_5046117815" description="Lipoprotein" evidence="2">
    <location>
        <begin position="24"/>
        <end position="203"/>
    </location>
</feature>
<feature type="compositionally biased region" description="Acidic residues" evidence="1">
    <location>
        <begin position="48"/>
        <end position="70"/>
    </location>
</feature>
<dbReference type="Proteomes" id="UP001183246">
    <property type="component" value="Unassembled WGS sequence"/>
</dbReference>
<evidence type="ECO:0000313" key="4">
    <source>
        <dbReference type="Proteomes" id="UP001183246"/>
    </source>
</evidence>
<dbReference type="PROSITE" id="PS51257">
    <property type="entry name" value="PROKAR_LIPOPROTEIN"/>
    <property type="match status" value="1"/>
</dbReference>
<evidence type="ECO:0000256" key="1">
    <source>
        <dbReference type="SAM" id="MobiDB-lite"/>
    </source>
</evidence>
<name>A0ABU2MU57_9ACTN</name>
<protein>
    <recommendedName>
        <fullName evidence="5">Lipoprotein</fullName>
    </recommendedName>
</protein>
<gene>
    <name evidence="3" type="ORF">RM590_21565</name>
</gene>
<sequence length="203" mass="21269">MFASRRRAFRRTAAHSLAGLALATAVLTGCTSEDDGQADAPTSPPAETETEAEAEAEADASTDPADDSADSADASGDPADETASADAASWAGTKQFMQIRTAWTSDGQTFLEVRGAEKVAVTSPHEAWQIIPGEGPYTTVTLAADAQVLLAVPMGDESAASSYSQAEFVSRLTEQPEVNSRIGYDISFDGEGRVSRLESLYTP</sequence>
<feature type="region of interest" description="Disordered" evidence="1">
    <location>
        <begin position="31"/>
        <end position="88"/>
    </location>
</feature>